<evidence type="ECO:0000313" key="1">
    <source>
        <dbReference type="EMBL" id="KAK2645028.1"/>
    </source>
</evidence>
<keyword evidence="2" id="KW-1185">Reference proteome</keyword>
<sequence>MEEIGLVEEDAQVWLEHKNIDEDNYEKIPNKKGEECYLDISNTTIYELKNIKGKKRK</sequence>
<protein>
    <submittedName>
        <fullName evidence="1">Uncharacterized protein</fullName>
    </submittedName>
</protein>
<evidence type="ECO:0000313" key="2">
    <source>
        <dbReference type="Proteomes" id="UP001280121"/>
    </source>
</evidence>
<comment type="caution">
    <text evidence="1">The sequence shown here is derived from an EMBL/GenBank/DDBJ whole genome shotgun (WGS) entry which is preliminary data.</text>
</comment>
<organism evidence="1 2">
    <name type="scientific">Dipteronia dyeriana</name>
    <dbReference type="NCBI Taxonomy" id="168575"/>
    <lineage>
        <taxon>Eukaryota</taxon>
        <taxon>Viridiplantae</taxon>
        <taxon>Streptophyta</taxon>
        <taxon>Embryophyta</taxon>
        <taxon>Tracheophyta</taxon>
        <taxon>Spermatophyta</taxon>
        <taxon>Magnoliopsida</taxon>
        <taxon>eudicotyledons</taxon>
        <taxon>Gunneridae</taxon>
        <taxon>Pentapetalae</taxon>
        <taxon>rosids</taxon>
        <taxon>malvids</taxon>
        <taxon>Sapindales</taxon>
        <taxon>Sapindaceae</taxon>
        <taxon>Hippocastanoideae</taxon>
        <taxon>Acereae</taxon>
        <taxon>Dipteronia</taxon>
    </lineage>
</organism>
<dbReference type="Proteomes" id="UP001280121">
    <property type="component" value="Unassembled WGS sequence"/>
</dbReference>
<dbReference type="EMBL" id="JANJYI010000006">
    <property type="protein sequence ID" value="KAK2645028.1"/>
    <property type="molecule type" value="Genomic_DNA"/>
</dbReference>
<proteinExistence type="predicted"/>
<dbReference type="AlphaFoldDB" id="A0AAD9TZS5"/>
<gene>
    <name evidence="1" type="ORF">Ddye_020223</name>
</gene>
<name>A0AAD9TZS5_9ROSI</name>
<accession>A0AAD9TZS5</accession>
<reference evidence="1" key="1">
    <citation type="journal article" date="2023" name="Plant J.">
        <title>Genome sequences and population genomics provide insights into the demographic history, inbreeding, and mutation load of two 'living fossil' tree species of Dipteronia.</title>
        <authorList>
            <person name="Feng Y."/>
            <person name="Comes H.P."/>
            <person name="Chen J."/>
            <person name="Zhu S."/>
            <person name="Lu R."/>
            <person name="Zhang X."/>
            <person name="Li P."/>
            <person name="Qiu J."/>
            <person name="Olsen K.M."/>
            <person name="Qiu Y."/>
        </authorList>
    </citation>
    <scope>NUCLEOTIDE SEQUENCE</scope>
    <source>
        <strain evidence="1">KIB01</strain>
    </source>
</reference>